<keyword evidence="3" id="KW-1185">Reference proteome</keyword>
<dbReference type="RefSeq" id="WP_379862910.1">
    <property type="nucleotide sequence ID" value="NZ_JBHTBW010000003.1"/>
</dbReference>
<sequence>MRKSMFHLFLLGSFVAVLIWSAIRPAMWTAWWYEASFAVIMVLVLTVTHRRFPFTPITYFFVWVGAIIMLLGAHYTYGNMPLFDQLKDAWHLSRNHFDRFGHFFQGVVPYLMLREIVVRKNVIHRRWLWVTLVSFSFTISGLYECFEAFYAACFENDPADFLGMQGDDWDAQWDMTSALAGAMFASLFSRWQDRMMRE</sequence>
<feature type="transmembrane region" description="Helical" evidence="1">
    <location>
        <begin position="171"/>
        <end position="188"/>
    </location>
</feature>
<name>A0ABW2RFF3_9BACL</name>
<evidence type="ECO:0000256" key="1">
    <source>
        <dbReference type="SAM" id="Phobius"/>
    </source>
</evidence>
<organism evidence="2 3">
    <name type="scientific">Laceyella putida</name>
    <dbReference type="NCBI Taxonomy" id="110101"/>
    <lineage>
        <taxon>Bacteria</taxon>
        <taxon>Bacillati</taxon>
        <taxon>Bacillota</taxon>
        <taxon>Bacilli</taxon>
        <taxon>Bacillales</taxon>
        <taxon>Thermoactinomycetaceae</taxon>
        <taxon>Laceyella</taxon>
    </lineage>
</organism>
<feature type="transmembrane region" description="Helical" evidence="1">
    <location>
        <begin position="100"/>
        <end position="117"/>
    </location>
</feature>
<comment type="caution">
    <text evidence="2">The sequence shown here is derived from an EMBL/GenBank/DDBJ whole genome shotgun (WGS) entry which is preliminary data.</text>
</comment>
<evidence type="ECO:0000313" key="3">
    <source>
        <dbReference type="Proteomes" id="UP001596500"/>
    </source>
</evidence>
<dbReference type="Pfam" id="PF09997">
    <property type="entry name" value="DUF2238"/>
    <property type="match status" value="1"/>
</dbReference>
<feature type="transmembrane region" description="Helical" evidence="1">
    <location>
        <begin position="31"/>
        <end position="48"/>
    </location>
</feature>
<evidence type="ECO:0000313" key="2">
    <source>
        <dbReference type="EMBL" id="MFC7439729.1"/>
    </source>
</evidence>
<dbReference type="PIRSF" id="PIRSF020606">
    <property type="entry name" value="UCP020606"/>
    <property type="match status" value="1"/>
</dbReference>
<feature type="transmembrane region" description="Helical" evidence="1">
    <location>
        <begin position="129"/>
        <end position="151"/>
    </location>
</feature>
<keyword evidence="1" id="KW-0472">Membrane</keyword>
<protein>
    <submittedName>
        <fullName evidence="2">DUF2238 domain-containing protein</fullName>
    </submittedName>
</protein>
<dbReference type="InterPro" id="IPR058534">
    <property type="entry name" value="YjdF"/>
</dbReference>
<dbReference type="InterPro" id="IPR014509">
    <property type="entry name" value="YjdF-like"/>
</dbReference>
<gene>
    <name evidence="2" type="ORF">ACFQNG_00910</name>
</gene>
<keyword evidence="1" id="KW-0812">Transmembrane</keyword>
<dbReference type="EMBL" id="JBHTBW010000003">
    <property type="protein sequence ID" value="MFC7439729.1"/>
    <property type="molecule type" value="Genomic_DNA"/>
</dbReference>
<reference evidence="3" key="1">
    <citation type="journal article" date="2019" name="Int. J. Syst. Evol. Microbiol.">
        <title>The Global Catalogue of Microorganisms (GCM) 10K type strain sequencing project: providing services to taxonomists for standard genome sequencing and annotation.</title>
        <authorList>
            <consortium name="The Broad Institute Genomics Platform"/>
            <consortium name="The Broad Institute Genome Sequencing Center for Infectious Disease"/>
            <person name="Wu L."/>
            <person name="Ma J."/>
        </authorList>
    </citation>
    <scope>NUCLEOTIDE SEQUENCE [LARGE SCALE GENOMIC DNA]</scope>
    <source>
        <strain evidence="3">CGMCC 1.12942</strain>
    </source>
</reference>
<accession>A0ABW2RFF3</accession>
<feature type="transmembrane region" description="Helical" evidence="1">
    <location>
        <begin position="60"/>
        <end position="80"/>
    </location>
</feature>
<keyword evidence="1" id="KW-1133">Transmembrane helix</keyword>
<proteinExistence type="predicted"/>
<dbReference type="Proteomes" id="UP001596500">
    <property type="component" value="Unassembled WGS sequence"/>
</dbReference>